<gene>
    <name evidence="4" type="ORF">CSSPTR1EN2_LOCUS24162</name>
</gene>
<name>A0ABP0T763_9BRYO</name>
<dbReference type="PANTHER" id="PTHR45641">
    <property type="entry name" value="TETRATRICOPEPTIDE REPEAT PROTEIN (AFU_ORTHOLOGUE AFUA_6G03870)"/>
    <property type="match status" value="1"/>
</dbReference>
<dbReference type="Pfam" id="PF13424">
    <property type="entry name" value="TPR_12"/>
    <property type="match status" value="2"/>
</dbReference>
<organism evidence="4 5">
    <name type="scientific">Sphagnum troendelagicum</name>
    <dbReference type="NCBI Taxonomy" id="128251"/>
    <lineage>
        <taxon>Eukaryota</taxon>
        <taxon>Viridiplantae</taxon>
        <taxon>Streptophyta</taxon>
        <taxon>Embryophyta</taxon>
        <taxon>Bryophyta</taxon>
        <taxon>Sphagnophytina</taxon>
        <taxon>Sphagnopsida</taxon>
        <taxon>Sphagnales</taxon>
        <taxon>Sphagnaceae</taxon>
        <taxon>Sphagnum</taxon>
    </lineage>
</organism>
<dbReference type="SMART" id="SM00028">
    <property type="entry name" value="TPR"/>
    <property type="match status" value="5"/>
</dbReference>
<evidence type="ECO:0000313" key="4">
    <source>
        <dbReference type="EMBL" id="CAK9188966.1"/>
    </source>
</evidence>
<evidence type="ECO:0000256" key="3">
    <source>
        <dbReference type="PROSITE-ProRule" id="PRU00339"/>
    </source>
</evidence>
<keyword evidence="5" id="KW-1185">Reference proteome</keyword>
<dbReference type="Proteomes" id="UP001497512">
    <property type="component" value="Unassembled WGS sequence"/>
</dbReference>
<evidence type="ECO:0008006" key="6">
    <source>
        <dbReference type="Google" id="ProtNLM"/>
    </source>
</evidence>
<dbReference type="EMBL" id="CAXANX010000042">
    <property type="protein sequence ID" value="CAK9188966.1"/>
    <property type="molecule type" value="Genomic_DNA"/>
</dbReference>
<reference evidence="4" key="1">
    <citation type="submission" date="2024-02" db="EMBL/GenBank/DDBJ databases">
        <authorList>
            <consortium name="ELIXIR-Norway"/>
            <consortium name="Elixir Norway"/>
        </authorList>
    </citation>
    <scope>NUCLEOTIDE SEQUENCE</scope>
</reference>
<evidence type="ECO:0000256" key="1">
    <source>
        <dbReference type="ARBA" id="ARBA00022737"/>
    </source>
</evidence>
<keyword evidence="2 3" id="KW-0802">TPR repeat</keyword>
<dbReference type="SUPFAM" id="SSF81901">
    <property type="entry name" value="HCP-like"/>
    <property type="match status" value="1"/>
</dbReference>
<feature type="repeat" description="TPR" evidence="3">
    <location>
        <begin position="168"/>
        <end position="201"/>
    </location>
</feature>
<dbReference type="PANTHER" id="PTHR45641:SF19">
    <property type="entry name" value="NEPHROCYSTIN-3"/>
    <property type="match status" value="1"/>
</dbReference>
<dbReference type="PROSITE" id="PS50005">
    <property type="entry name" value="TPR"/>
    <property type="match status" value="1"/>
</dbReference>
<proteinExistence type="predicted"/>
<evidence type="ECO:0000313" key="5">
    <source>
        <dbReference type="Proteomes" id="UP001497512"/>
    </source>
</evidence>
<dbReference type="Gene3D" id="1.25.40.10">
    <property type="entry name" value="Tetratricopeptide repeat domain"/>
    <property type="match status" value="2"/>
</dbReference>
<accession>A0ABP0T763</accession>
<sequence>MLGSMLRLDNIRPDKTGVWIIQFTLCTDQDQHFKSIFDHTNHANGEGETTLISFGNVLRRMGKFNEAKKYCRRYLNQLPSHDHRNIARCCHAIGSVAYEKGEYESSLEWLHKSLEMIMQTDDPDLANTLNCIANVYAKKNDYKKALDLYNKASIIFSRVFGEDDQKVAMCFNNIGVALEKEEKYSEALEYYEKALVIRQKCLPADHSRFGQSYNNIGRVHQLLGHCDLALEYYNLSLEIGKKSLPPQHPYCTLQARSRISAPFLRRRMNGKKHCRTMKKRAPSIVTLYLPPIPMLLKSNKISDECCPKSNYHPRMRNSIIE</sequence>
<dbReference type="Pfam" id="PF13374">
    <property type="entry name" value="TPR_10"/>
    <property type="match status" value="1"/>
</dbReference>
<dbReference type="InterPro" id="IPR019734">
    <property type="entry name" value="TPR_rpt"/>
</dbReference>
<comment type="caution">
    <text evidence="4">The sequence shown here is derived from an EMBL/GenBank/DDBJ whole genome shotgun (WGS) entry which is preliminary data.</text>
</comment>
<keyword evidence="1" id="KW-0677">Repeat</keyword>
<protein>
    <recommendedName>
        <fullName evidence="6">Photosystem I assembly protein Ycf3</fullName>
    </recommendedName>
</protein>
<evidence type="ECO:0000256" key="2">
    <source>
        <dbReference type="ARBA" id="ARBA00022803"/>
    </source>
</evidence>
<dbReference type="InterPro" id="IPR011990">
    <property type="entry name" value="TPR-like_helical_dom_sf"/>
</dbReference>